<sequence length="222" mass="24319">MNSPPYLAVEIAGETLWLLADKAIYWPAEQALLIADAHFGKAATYRILGQPVPHGTTARNLQRLEVMLASYPTRQVILLGDFLHARPARGGSTLAALREWRQRHAALRILLVRGNHDRSAGDPAAELDIQVVSEPWQMGPFALCHEPLDCPGLHVLAGHLHPVFVLRGRGGDRLRMPCFSVERGITLLPAFGEFTGGMVIEAAPGRVIYGSLDAGIWRISQD</sequence>
<dbReference type="InterPro" id="IPR024173">
    <property type="entry name" value="Pesterase_MJ0037-like"/>
</dbReference>
<dbReference type="Proteomes" id="UP000243378">
    <property type="component" value="Unassembled WGS sequence"/>
</dbReference>
<dbReference type="EMBL" id="FNBM01000006">
    <property type="protein sequence ID" value="SDF97696.1"/>
    <property type="molecule type" value="Genomic_DNA"/>
</dbReference>
<dbReference type="InterPro" id="IPR029052">
    <property type="entry name" value="Metallo-depent_PP-like"/>
</dbReference>
<dbReference type="PANTHER" id="PTHR39323">
    <property type="entry name" value="BLR1149 PROTEIN"/>
    <property type="match status" value="1"/>
</dbReference>
<evidence type="ECO:0000313" key="2">
    <source>
        <dbReference type="Proteomes" id="UP000243378"/>
    </source>
</evidence>
<dbReference type="PIRSF" id="PIRSF000887">
    <property type="entry name" value="Pesterase_MJ0037"/>
    <property type="match status" value="1"/>
</dbReference>
<name>A0A1G7QGT2_9GAMM</name>
<proteinExistence type="predicted"/>
<dbReference type="RefSeq" id="WP_092369064.1">
    <property type="nucleotide sequence ID" value="NZ_FNBM01000006.1"/>
</dbReference>
<reference evidence="1 2" key="1">
    <citation type="submission" date="2016-10" db="EMBL/GenBank/DDBJ databases">
        <authorList>
            <person name="de Groot N.N."/>
        </authorList>
    </citation>
    <scope>NUCLEOTIDE SEQUENCE [LARGE SCALE GENOMIC DNA]</scope>
    <source>
        <strain evidence="1 2">LMG 25475</strain>
    </source>
</reference>
<dbReference type="PANTHER" id="PTHR39323:SF1">
    <property type="entry name" value="BLR1149 PROTEIN"/>
    <property type="match status" value="1"/>
</dbReference>
<protein>
    <submittedName>
        <fullName evidence="1">Putative phosphoesterase</fullName>
    </submittedName>
</protein>
<evidence type="ECO:0000313" key="1">
    <source>
        <dbReference type="EMBL" id="SDF97696.1"/>
    </source>
</evidence>
<dbReference type="AlphaFoldDB" id="A0A1G7QGT2"/>
<dbReference type="SUPFAM" id="SSF56300">
    <property type="entry name" value="Metallo-dependent phosphatases"/>
    <property type="match status" value="1"/>
</dbReference>
<dbReference type="STRING" id="640205.SAMN05216381_2815"/>
<dbReference type="NCBIfam" id="TIGR04123">
    <property type="entry name" value="P_estr_lig_assc"/>
    <property type="match status" value="1"/>
</dbReference>
<gene>
    <name evidence="1" type="ORF">SAMN05216381_2815</name>
</gene>
<organism evidence="1 2">
    <name type="scientific">Phytopseudomonas seleniipraecipitans</name>
    <dbReference type="NCBI Taxonomy" id="640205"/>
    <lineage>
        <taxon>Bacteria</taxon>
        <taxon>Pseudomonadati</taxon>
        <taxon>Pseudomonadota</taxon>
        <taxon>Gammaproteobacteria</taxon>
        <taxon>Pseudomonadales</taxon>
        <taxon>Pseudomonadaceae</taxon>
        <taxon>Phytopseudomonas</taxon>
    </lineage>
</organism>
<dbReference type="InterPro" id="IPR026336">
    <property type="entry name" value="PdeM-like"/>
</dbReference>
<dbReference type="OrthoDB" id="9795838at2"/>
<dbReference type="Gene3D" id="3.60.21.10">
    <property type="match status" value="1"/>
</dbReference>
<accession>A0A1G7QGT2</accession>